<evidence type="ECO:0000313" key="3">
    <source>
        <dbReference type="Proteomes" id="UP001499854"/>
    </source>
</evidence>
<dbReference type="InterPro" id="IPR034660">
    <property type="entry name" value="DinB/YfiT-like"/>
</dbReference>
<dbReference type="Proteomes" id="UP001499854">
    <property type="component" value="Unassembled WGS sequence"/>
</dbReference>
<proteinExistence type="predicted"/>
<dbReference type="InterPro" id="IPR017520">
    <property type="entry name" value="CHP03086"/>
</dbReference>
<gene>
    <name evidence="2" type="ORF">GCM10009838_38470</name>
</gene>
<name>A0ABN2RTS7_9ACTN</name>
<evidence type="ECO:0000259" key="1">
    <source>
        <dbReference type="Pfam" id="PF11716"/>
    </source>
</evidence>
<dbReference type="InterPro" id="IPR024344">
    <property type="entry name" value="MDMPI_metal-binding"/>
</dbReference>
<accession>A0ABN2RTS7</accession>
<dbReference type="EMBL" id="BAAAQM010000020">
    <property type="protein sequence ID" value="GAA1974752.1"/>
    <property type="molecule type" value="Genomic_DNA"/>
</dbReference>
<dbReference type="NCBIfam" id="TIGR03086">
    <property type="entry name" value="TIGR03086 family metal-binding protein"/>
    <property type="match status" value="1"/>
</dbReference>
<dbReference type="InterPro" id="IPR017517">
    <property type="entry name" value="Maleyloyr_isom"/>
</dbReference>
<dbReference type="RefSeq" id="WP_344658422.1">
    <property type="nucleotide sequence ID" value="NZ_BAAAQM010000020.1"/>
</dbReference>
<sequence length="203" mass="21967">MTDIRDMNAVAVRDSVDIVAQVQVADLGRETPCAGWTLADLLGHMTVQHHGFAAAARGEGADLARWKFAPAGEDAVARYAEASEEVIAAFAELDDSLDFVFDLPEFKIDPPRFPARQAIGFHFIDYVVHAWDVAATLGVPYVLRPELEDAAVRVALAVPNEDNRLAAGAAFVPALDGGEDGTALDRVLRYLGRRPDWQPTTVA</sequence>
<dbReference type="Gene3D" id="1.20.120.450">
    <property type="entry name" value="dinb family like domain"/>
    <property type="match status" value="1"/>
</dbReference>
<organism evidence="2 3">
    <name type="scientific">Catenulispora subtropica</name>
    <dbReference type="NCBI Taxonomy" id="450798"/>
    <lineage>
        <taxon>Bacteria</taxon>
        <taxon>Bacillati</taxon>
        <taxon>Actinomycetota</taxon>
        <taxon>Actinomycetes</taxon>
        <taxon>Catenulisporales</taxon>
        <taxon>Catenulisporaceae</taxon>
        <taxon>Catenulispora</taxon>
    </lineage>
</organism>
<reference evidence="2 3" key="1">
    <citation type="journal article" date="2019" name="Int. J. Syst. Evol. Microbiol.">
        <title>The Global Catalogue of Microorganisms (GCM) 10K type strain sequencing project: providing services to taxonomists for standard genome sequencing and annotation.</title>
        <authorList>
            <consortium name="The Broad Institute Genomics Platform"/>
            <consortium name="The Broad Institute Genome Sequencing Center for Infectious Disease"/>
            <person name="Wu L."/>
            <person name="Ma J."/>
        </authorList>
    </citation>
    <scope>NUCLEOTIDE SEQUENCE [LARGE SCALE GENOMIC DNA]</scope>
    <source>
        <strain evidence="2 3">JCM 16013</strain>
    </source>
</reference>
<dbReference type="SUPFAM" id="SSF109854">
    <property type="entry name" value="DinB/YfiT-like putative metalloenzymes"/>
    <property type="match status" value="1"/>
</dbReference>
<comment type="caution">
    <text evidence="2">The sequence shown here is derived from an EMBL/GenBank/DDBJ whole genome shotgun (WGS) entry which is preliminary data.</text>
</comment>
<protein>
    <submittedName>
        <fullName evidence="2">TIGR03086 family metal-binding protein</fullName>
    </submittedName>
</protein>
<keyword evidence="3" id="KW-1185">Reference proteome</keyword>
<evidence type="ECO:0000313" key="2">
    <source>
        <dbReference type="EMBL" id="GAA1974752.1"/>
    </source>
</evidence>
<dbReference type="NCBIfam" id="TIGR03083">
    <property type="entry name" value="maleylpyruvate isomerase family mycothiol-dependent enzyme"/>
    <property type="match status" value="1"/>
</dbReference>
<feature type="domain" description="Mycothiol-dependent maleylpyruvate isomerase metal-binding" evidence="1">
    <location>
        <begin position="12"/>
        <end position="134"/>
    </location>
</feature>
<dbReference type="Pfam" id="PF11716">
    <property type="entry name" value="MDMPI_N"/>
    <property type="match status" value="1"/>
</dbReference>